<dbReference type="KEGG" id="cjf:131077311"/>
<feature type="signal peptide" evidence="3">
    <location>
        <begin position="1"/>
        <end position="23"/>
    </location>
</feature>
<evidence type="ECO:0000256" key="1">
    <source>
        <dbReference type="SAM" id="MobiDB-lite"/>
    </source>
</evidence>
<dbReference type="PANTHER" id="PTHR33512:SF14">
    <property type="entry name" value="EXPRESSED PROTEIN"/>
    <property type="match status" value="1"/>
</dbReference>
<sequence length="305" mass="33348">MGNPIWAFSFLLFWVLFYTGGLANNLQDLNTLVQNEAFKELYQKKTGILYNVSVPSFQYGVTAQVIRLRVGSLRRRGVNINEFTIPKGATVEGNPRSVVMVYKNFGHNYSYFPTMGYKFVAPVVGIQVYNASVTKEGEYPPELKLIVKGNPISINIPVYADSTLTPSCALFNSTGVLTSISKMDSPTKICITSQLGDFSLIIPTKATAPSPSLAPESPMVVRKREQGSNKWKFAAGAAGGGTVSMLVLFLVAVWGRKEADKAKISKMERQADNEETLQTSLIGNSRAPTAASTRTRPVLENEDST</sequence>
<dbReference type="PANTHER" id="PTHR33512">
    <property type="entry name" value="PROTEIN, PUTATIVE (DUF1191)-RELATED"/>
    <property type="match status" value="1"/>
</dbReference>
<name>A0A1V1G3A1_CRYJA</name>
<dbReference type="GeneID" id="131077311"/>
<feature type="region of interest" description="Disordered" evidence="1">
    <location>
        <begin position="264"/>
        <end position="305"/>
    </location>
</feature>
<dbReference type="InterPro" id="IPR010605">
    <property type="entry name" value="DUF1191"/>
</dbReference>
<dbReference type="Pfam" id="PF06697">
    <property type="entry name" value="DUF1191"/>
    <property type="match status" value="1"/>
</dbReference>
<dbReference type="GO" id="GO:0016020">
    <property type="term" value="C:membrane"/>
    <property type="evidence" value="ECO:0007669"/>
    <property type="project" value="TreeGrafter"/>
</dbReference>
<feature type="compositionally biased region" description="Polar residues" evidence="1">
    <location>
        <begin position="276"/>
        <end position="295"/>
    </location>
</feature>
<keyword evidence="2" id="KW-0472">Membrane</keyword>
<evidence type="ECO:0000256" key="3">
    <source>
        <dbReference type="SAM" id="SignalP"/>
    </source>
</evidence>
<dbReference type="OrthoDB" id="1925347at2759"/>
<accession>A0A1V1G3A1</accession>
<reference evidence="4" key="1">
    <citation type="journal article" date="2008" name="BMC Genomics">
        <title>Characterization of expressed sequence tags from a full-length enriched cDNA library of Cryptomeria japonica male strobili.</title>
        <authorList>
            <person name="Futamura N."/>
            <person name="Totoki Y."/>
            <person name="Toyoda A."/>
            <person name="Igasaki T."/>
            <person name="Nanjo T."/>
            <person name="Seki M."/>
            <person name="Sakaki Y."/>
            <person name="Mari A."/>
            <person name="Shinozaki K."/>
            <person name="Shinohara K."/>
        </authorList>
    </citation>
    <scope>NUCLEOTIDE SEQUENCE</scope>
    <source>
        <tissue evidence="4">Male strobilus</tissue>
    </source>
</reference>
<feature type="transmembrane region" description="Helical" evidence="2">
    <location>
        <begin position="233"/>
        <end position="255"/>
    </location>
</feature>
<keyword evidence="3" id="KW-0732">Signal</keyword>
<organism evidence="4">
    <name type="scientific">Cryptomeria japonica</name>
    <name type="common">Japanese cedar</name>
    <name type="synonym">Cupressus japonica</name>
    <dbReference type="NCBI Taxonomy" id="3369"/>
    <lineage>
        <taxon>Eukaryota</taxon>
        <taxon>Viridiplantae</taxon>
        <taxon>Streptophyta</taxon>
        <taxon>Embryophyta</taxon>
        <taxon>Tracheophyta</taxon>
        <taxon>Spermatophyta</taxon>
        <taxon>Pinopsida</taxon>
        <taxon>Pinidae</taxon>
        <taxon>Conifers II</taxon>
        <taxon>Cupressales</taxon>
        <taxon>Cupressaceae</taxon>
        <taxon>Cryptomeria</taxon>
    </lineage>
</organism>
<feature type="transmembrane region" description="Helical" evidence="2">
    <location>
        <begin position="47"/>
        <end position="66"/>
    </location>
</feature>
<proteinExistence type="evidence at transcript level"/>
<feature type="chain" id="PRO_5012188939" evidence="3">
    <location>
        <begin position="24"/>
        <end position="305"/>
    </location>
</feature>
<keyword evidence="2" id="KW-0812">Transmembrane</keyword>
<evidence type="ECO:0000256" key="2">
    <source>
        <dbReference type="SAM" id="Phobius"/>
    </source>
</evidence>
<dbReference type="EMBL" id="AB728824">
    <property type="protein sequence ID" value="BAX09108.1"/>
    <property type="molecule type" value="mRNA"/>
</dbReference>
<keyword evidence="2" id="KW-1133">Transmembrane helix</keyword>
<evidence type="ECO:0000313" key="4">
    <source>
        <dbReference type="EMBL" id="BAX09108.1"/>
    </source>
</evidence>
<protein>
    <submittedName>
        <fullName evidence="4">Uncharacterized protein</fullName>
    </submittedName>
</protein>
<dbReference type="RefSeq" id="XP_057870762.1">
    <property type="nucleotide sequence ID" value="XM_058014779.2"/>
</dbReference>
<dbReference type="AlphaFoldDB" id="A0A1V1G3A1"/>
<reference evidence="4" key="2">
    <citation type="submission" date="2012-06" db="EMBL/GenBank/DDBJ databases">
        <title>Comparison of fertile and sterile male gametogenesis in Cryptomeria japonica by histological analysis and microarray analysis.</title>
        <authorList>
            <person name="Futamura N."/>
            <person name="Saito M."/>
            <person name="Taira H."/>
            <person name="Shinohara K."/>
        </authorList>
    </citation>
    <scope>NUCLEOTIDE SEQUENCE</scope>
    <source>
        <tissue evidence="4">Male strobilus</tissue>
    </source>
</reference>